<dbReference type="EMBL" id="JBBPHU010000011">
    <property type="protein sequence ID" value="KAK7512289.1"/>
    <property type="molecule type" value="Genomic_DNA"/>
</dbReference>
<comment type="caution">
    <text evidence="2">The sequence shown here is derived from an EMBL/GenBank/DDBJ whole genome shotgun (WGS) entry which is preliminary data.</text>
</comment>
<evidence type="ECO:0000313" key="3">
    <source>
        <dbReference type="Proteomes" id="UP001363622"/>
    </source>
</evidence>
<evidence type="ECO:0000256" key="1">
    <source>
        <dbReference type="SAM" id="MobiDB-lite"/>
    </source>
</evidence>
<evidence type="ECO:0000313" key="2">
    <source>
        <dbReference type="EMBL" id="KAK7512289.1"/>
    </source>
</evidence>
<dbReference type="Proteomes" id="UP001363622">
    <property type="component" value="Unassembled WGS sequence"/>
</dbReference>
<gene>
    <name evidence="2" type="ORF">IWZ03DRAFT_54789</name>
</gene>
<protein>
    <submittedName>
        <fullName evidence="2">Uncharacterized protein</fullName>
    </submittedName>
</protein>
<feature type="region of interest" description="Disordered" evidence="1">
    <location>
        <begin position="87"/>
        <end position="110"/>
    </location>
</feature>
<proteinExistence type="predicted"/>
<organism evidence="2 3">
    <name type="scientific">Phyllosticta citriasiana</name>
    <dbReference type="NCBI Taxonomy" id="595635"/>
    <lineage>
        <taxon>Eukaryota</taxon>
        <taxon>Fungi</taxon>
        <taxon>Dikarya</taxon>
        <taxon>Ascomycota</taxon>
        <taxon>Pezizomycotina</taxon>
        <taxon>Dothideomycetes</taxon>
        <taxon>Dothideomycetes incertae sedis</taxon>
        <taxon>Botryosphaeriales</taxon>
        <taxon>Phyllostictaceae</taxon>
        <taxon>Phyllosticta</taxon>
    </lineage>
</organism>
<sequence length="153" mass="16756">MEPKAPVRPSGWEGGACVCAARSFARVHGNPWGSRAREAGKQASKPTELLRSYKRHGMACMHAWQLGSARRMVRTGTKRILVCISRRRRRRRRPAHEVDGGKGRSGRRAKNKLAGCGAVRGYWTDAGTTATYTTRAVAAAALDQPHAILRPPS</sequence>
<keyword evidence="3" id="KW-1185">Reference proteome</keyword>
<reference evidence="2 3" key="1">
    <citation type="submission" date="2024-04" db="EMBL/GenBank/DDBJ databases">
        <title>Phyllosticta paracitricarpa is synonymous to the EU quarantine fungus P. citricarpa based on phylogenomic analyses.</title>
        <authorList>
            <consortium name="Lawrence Berkeley National Laboratory"/>
            <person name="Van Ingen-Buijs V.A."/>
            <person name="Van Westerhoven A.C."/>
            <person name="Haridas S."/>
            <person name="Skiadas P."/>
            <person name="Martin F."/>
            <person name="Groenewald J.Z."/>
            <person name="Crous P.W."/>
            <person name="Seidl M.F."/>
        </authorList>
    </citation>
    <scope>NUCLEOTIDE SEQUENCE [LARGE SCALE GENOMIC DNA]</scope>
    <source>
        <strain evidence="2 3">CBS 123371</strain>
    </source>
</reference>
<name>A0ABR1KEN9_9PEZI</name>
<accession>A0ABR1KEN9</accession>